<dbReference type="EMBL" id="JACHIA010000004">
    <property type="protein sequence ID" value="MBB6070216.1"/>
    <property type="molecule type" value="Genomic_DNA"/>
</dbReference>
<comment type="caution">
    <text evidence="7">The sequence shown here is derived from an EMBL/GenBank/DDBJ whole genome shotgun (WGS) entry which is preliminary data.</text>
</comment>
<feature type="domain" description="Yip1" evidence="6">
    <location>
        <begin position="26"/>
        <end position="230"/>
    </location>
</feature>
<dbReference type="InterPro" id="IPR006977">
    <property type="entry name" value="Yip1_dom"/>
</dbReference>
<organism evidence="7 8">
    <name type="scientific">Longimicrobium terrae</name>
    <dbReference type="NCBI Taxonomy" id="1639882"/>
    <lineage>
        <taxon>Bacteria</taxon>
        <taxon>Pseudomonadati</taxon>
        <taxon>Gemmatimonadota</taxon>
        <taxon>Longimicrobiia</taxon>
        <taxon>Longimicrobiales</taxon>
        <taxon>Longimicrobiaceae</taxon>
        <taxon>Longimicrobium</taxon>
    </lineage>
</organism>
<feature type="transmembrane region" description="Helical" evidence="5">
    <location>
        <begin position="186"/>
        <end position="205"/>
    </location>
</feature>
<keyword evidence="3 5" id="KW-1133">Transmembrane helix</keyword>
<keyword evidence="8" id="KW-1185">Reference proteome</keyword>
<keyword evidence="2 5" id="KW-0812">Transmembrane</keyword>
<feature type="transmembrane region" description="Helical" evidence="5">
    <location>
        <begin position="211"/>
        <end position="230"/>
    </location>
</feature>
<keyword evidence="4 5" id="KW-0472">Membrane</keyword>
<evidence type="ECO:0000256" key="4">
    <source>
        <dbReference type="ARBA" id="ARBA00023136"/>
    </source>
</evidence>
<dbReference type="GO" id="GO:0016020">
    <property type="term" value="C:membrane"/>
    <property type="evidence" value="ECO:0007669"/>
    <property type="project" value="UniProtKB-SubCell"/>
</dbReference>
<protein>
    <recommendedName>
        <fullName evidence="6">Yip1 domain-containing protein</fullName>
    </recommendedName>
</protein>
<gene>
    <name evidence="7" type="ORF">HNQ61_001835</name>
</gene>
<evidence type="ECO:0000256" key="5">
    <source>
        <dbReference type="SAM" id="Phobius"/>
    </source>
</evidence>
<sequence>MTDTAYAPAAQEPQAAPGSFVRRVADTFLSPIALFGRFGARPPWVDVTVLSVVIMAGAIAMVPESVYLETMREAVRQQGQQMTPAMEGMAGMQRVFALGATVVMPWIALVISAGLLTLIFSVLMGGKATFRQHVSVMAHAGLIGAVGLWARLPVILQKRDMQAGISLAALAPSAEPGSFTYKFLNAWDVFTIWQYVVIAFGVAIVGRRTGVGTAVAVILGLYALVMAGIASF</sequence>
<evidence type="ECO:0000256" key="3">
    <source>
        <dbReference type="ARBA" id="ARBA00022989"/>
    </source>
</evidence>
<feature type="transmembrane region" description="Helical" evidence="5">
    <location>
        <begin position="95"/>
        <end position="124"/>
    </location>
</feature>
<evidence type="ECO:0000313" key="7">
    <source>
        <dbReference type="EMBL" id="MBB6070216.1"/>
    </source>
</evidence>
<evidence type="ECO:0000256" key="2">
    <source>
        <dbReference type="ARBA" id="ARBA00022692"/>
    </source>
</evidence>
<dbReference type="AlphaFoldDB" id="A0A841GXF3"/>
<name>A0A841GXF3_9BACT</name>
<evidence type="ECO:0000256" key="1">
    <source>
        <dbReference type="ARBA" id="ARBA00004141"/>
    </source>
</evidence>
<dbReference type="Pfam" id="PF04893">
    <property type="entry name" value="Yip1"/>
    <property type="match status" value="1"/>
</dbReference>
<evidence type="ECO:0000259" key="6">
    <source>
        <dbReference type="Pfam" id="PF04893"/>
    </source>
</evidence>
<accession>A0A841GXF3</accession>
<comment type="subcellular location">
    <subcellularLocation>
        <location evidence="1">Membrane</location>
        <topology evidence="1">Multi-pass membrane protein</topology>
    </subcellularLocation>
</comment>
<dbReference type="RefSeq" id="WP_170035616.1">
    <property type="nucleotide sequence ID" value="NZ_JABDTL010000001.1"/>
</dbReference>
<feature type="transmembrane region" description="Helical" evidence="5">
    <location>
        <begin position="44"/>
        <end position="62"/>
    </location>
</feature>
<evidence type="ECO:0000313" key="8">
    <source>
        <dbReference type="Proteomes" id="UP000582837"/>
    </source>
</evidence>
<dbReference type="Proteomes" id="UP000582837">
    <property type="component" value="Unassembled WGS sequence"/>
</dbReference>
<feature type="transmembrane region" description="Helical" evidence="5">
    <location>
        <begin position="136"/>
        <end position="156"/>
    </location>
</feature>
<reference evidence="7 8" key="1">
    <citation type="submission" date="2020-08" db="EMBL/GenBank/DDBJ databases">
        <title>Genomic Encyclopedia of Type Strains, Phase IV (KMG-IV): sequencing the most valuable type-strain genomes for metagenomic binning, comparative biology and taxonomic classification.</title>
        <authorList>
            <person name="Goeker M."/>
        </authorList>
    </citation>
    <scope>NUCLEOTIDE SEQUENCE [LARGE SCALE GENOMIC DNA]</scope>
    <source>
        <strain evidence="7 8">DSM 29007</strain>
    </source>
</reference>
<proteinExistence type="predicted"/>